<sequence>MAAPLVLKAGRLLDDAGEAANAAAKAAKATRIARKAAALDRLSALSSIGRKGASAYLTFGDDGAVLVDALGKEFRLGGQFDDLGKFRFNNSASDTLHQLDLLLDTDDLAKIDLDNLMGNVRSLALQRGEKMHRIKQFRVGETPVIGFEESPGLFLDIGAKGLDDIRWIVDRPFFRHDIQVISLFDPLDVDMRHSLGAALGELHKGFSGSLDELLAMISGRSDKTVVIVGHVENGAFVMRDPLGRETGRFVIADIERASREADGTVLFLGCEAAIARAVTGFTGCVRGDRVAASLAQAVGQDTMGGFLGAIARDSGEMLIRPDFSVAERARFEALQVRPSGGAATSPLFSSVGGGTLSSARAADLSWRLIPALPWYWPVLYLGGAVLLMLEPRKSWARWKDRWWDAPDRAIAPVGHLIGVIGRALSFFVLGPALIAYRTVIHVAPWGLLLWMLFVAPLPILSVPFLWVCLMANGADKSDGGETQVKEANGHATGLVTLLVAGGFLWLWSVLFGLPEPYHFFTDRNTTAFTLVSLVGCGSVTFAIARTLRKRGIDPAVVKESILDLPMTALRGGLAGFSKGEGKYGAERAR</sequence>
<accession>A0A7W6CB76</accession>
<evidence type="ECO:0000313" key="3">
    <source>
        <dbReference type="Proteomes" id="UP000548867"/>
    </source>
</evidence>
<dbReference type="EMBL" id="JACIDX010000001">
    <property type="protein sequence ID" value="MBB3953373.1"/>
    <property type="molecule type" value="Genomic_DNA"/>
</dbReference>
<organism evidence="2 3">
    <name type="scientific">Novosphingobium sediminicola</name>
    <dbReference type="NCBI Taxonomy" id="563162"/>
    <lineage>
        <taxon>Bacteria</taxon>
        <taxon>Pseudomonadati</taxon>
        <taxon>Pseudomonadota</taxon>
        <taxon>Alphaproteobacteria</taxon>
        <taxon>Sphingomonadales</taxon>
        <taxon>Sphingomonadaceae</taxon>
        <taxon>Novosphingobium</taxon>
    </lineage>
</organism>
<dbReference type="AlphaFoldDB" id="A0A7W6CB76"/>
<protein>
    <submittedName>
        <fullName evidence="2">Uncharacterized protein</fullName>
    </submittedName>
</protein>
<name>A0A7W6CB76_9SPHN</name>
<comment type="caution">
    <text evidence="2">The sequence shown here is derived from an EMBL/GenBank/DDBJ whole genome shotgun (WGS) entry which is preliminary data.</text>
</comment>
<feature type="transmembrane region" description="Helical" evidence="1">
    <location>
        <begin position="491"/>
        <end position="513"/>
    </location>
</feature>
<reference evidence="2 3" key="1">
    <citation type="submission" date="2020-08" db="EMBL/GenBank/DDBJ databases">
        <title>Genomic Encyclopedia of Type Strains, Phase IV (KMG-IV): sequencing the most valuable type-strain genomes for metagenomic binning, comparative biology and taxonomic classification.</title>
        <authorList>
            <person name="Goeker M."/>
        </authorList>
    </citation>
    <scope>NUCLEOTIDE SEQUENCE [LARGE SCALE GENOMIC DNA]</scope>
    <source>
        <strain evidence="2 3">DSM 27057</strain>
    </source>
</reference>
<dbReference type="RefSeq" id="WP_183621941.1">
    <property type="nucleotide sequence ID" value="NZ_JACIDX010000001.1"/>
</dbReference>
<evidence type="ECO:0000313" key="2">
    <source>
        <dbReference type="EMBL" id="MBB3953373.1"/>
    </source>
</evidence>
<gene>
    <name evidence="2" type="ORF">GGR38_000285</name>
</gene>
<proteinExistence type="predicted"/>
<keyword evidence="1" id="KW-1133">Transmembrane helix</keyword>
<dbReference type="Proteomes" id="UP000548867">
    <property type="component" value="Unassembled WGS sequence"/>
</dbReference>
<evidence type="ECO:0000256" key="1">
    <source>
        <dbReference type="SAM" id="Phobius"/>
    </source>
</evidence>
<feature type="transmembrane region" description="Helical" evidence="1">
    <location>
        <begin position="372"/>
        <end position="389"/>
    </location>
</feature>
<feature type="transmembrane region" description="Helical" evidence="1">
    <location>
        <begin position="410"/>
        <end position="436"/>
    </location>
</feature>
<feature type="transmembrane region" description="Helical" evidence="1">
    <location>
        <begin position="525"/>
        <end position="544"/>
    </location>
</feature>
<keyword evidence="1" id="KW-0472">Membrane</keyword>
<feature type="transmembrane region" description="Helical" evidence="1">
    <location>
        <begin position="448"/>
        <end position="471"/>
    </location>
</feature>
<keyword evidence="1" id="KW-0812">Transmembrane</keyword>
<keyword evidence="3" id="KW-1185">Reference proteome</keyword>